<evidence type="ECO:0000313" key="18">
    <source>
        <dbReference type="RefSeq" id="XP_034279402.1"/>
    </source>
</evidence>
<gene>
    <name evidence="15 16 17 18" type="primary">LOC117669225</name>
</gene>
<dbReference type="RefSeq" id="XP_034279399.1">
    <property type="nucleotide sequence ID" value="XM_034423508.1"/>
</dbReference>
<evidence type="ECO:0000313" key="14">
    <source>
        <dbReference type="Proteomes" id="UP001652622"/>
    </source>
</evidence>
<keyword evidence="4" id="KW-0677">Repeat</keyword>
<dbReference type="PROSITE" id="PS50157">
    <property type="entry name" value="ZINC_FINGER_C2H2_2"/>
    <property type="match status" value="11"/>
</dbReference>
<feature type="domain" description="C2H2-type" evidence="13">
    <location>
        <begin position="362"/>
        <end position="389"/>
    </location>
</feature>
<feature type="domain" description="C2H2-type" evidence="13">
    <location>
        <begin position="502"/>
        <end position="529"/>
    </location>
</feature>
<dbReference type="RefSeq" id="XP_034279400.1">
    <property type="nucleotide sequence ID" value="XM_034423509.1"/>
</dbReference>
<evidence type="ECO:0000259" key="13">
    <source>
        <dbReference type="PROSITE" id="PS50157"/>
    </source>
</evidence>
<evidence type="ECO:0000256" key="7">
    <source>
        <dbReference type="ARBA" id="ARBA00023015"/>
    </source>
</evidence>
<dbReference type="PROSITE" id="PS00028">
    <property type="entry name" value="ZINC_FINGER_C2H2_1"/>
    <property type="match status" value="11"/>
</dbReference>
<feature type="domain" description="C2H2-type" evidence="13">
    <location>
        <begin position="418"/>
        <end position="445"/>
    </location>
</feature>
<dbReference type="GO" id="GO:0000981">
    <property type="term" value="F:DNA-binding transcription factor activity, RNA polymerase II-specific"/>
    <property type="evidence" value="ECO:0007669"/>
    <property type="project" value="TreeGrafter"/>
</dbReference>
<dbReference type="RefSeq" id="XP_034279402.1">
    <property type="nucleotide sequence ID" value="XM_034423511.1"/>
</dbReference>
<evidence type="ECO:0000256" key="10">
    <source>
        <dbReference type="ARBA" id="ARBA00023242"/>
    </source>
</evidence>
<evidence type="ECO:0000256" key="5">
    <source>
        <dbReference type="ARBA" id="ARBA00022771"/>
    </source>
</evidence>
<evidence type="ECO:0000256" key="6">
    <source>
        <dbReference type="ARBA" id="ARBA00022833"/>
    </source>
</evidence>
<feature type="compositionally biased region" description="Low complexity" evidence="12">
    <location>
        <begin position="236"/>
        <end position="248"/>
    </location>
</feature>
<comment type="similarity">
    <text evidence="2">Belongs to the krueppel C2H2-type zinc-finger protein family.</text>
</comment>
<keyword evidence="6" id="KW-0862">Zinc</keyword>
<dbReference type="FunFam" id="3.30.160.60:FF:000111">
    <property type="entry name" value="GLI family zinc finger 4"/>
    <property type="match status" value="1"/>
</dbReference>
<dbReference type="FunFam" id="3.30.160.60:FF:000100">
    <property type="entry name" value="Zinc finger 45-like"/>
    <property type="match status" value="1"/>
</dbReference>
<dbReference type="FunFam" id="3.30.160.60:FF:002343">
    <property type="entry name" value="Zinc finger protein 33A"/>
    <property type="match status" value="4"/>
</dbReference>
<feature type="domain" description="C2H2-type" evidence="13">
    <location>
        <begin position="278"/>
        <end position="305"/>
    </location>
</feature>
<evidence type="ECO:0000313" key="16">
    <source>
        <dbReference type="RefSeq" id="XP_034279400.1"/>
    </source>
</evidence>
<name>A0A6P9C9Q1_PANGU</name>
<dbReference type="GeneID" id="117669225"/>
<dbReference type="GO" id="GO:0000978">
    <property type="term" value="F:RNA polymerase II cis-regulatory region sequence-specific DNA binding"/>
    <property type="evidence" value="ECO:0007669"/>
    <property type="project" value="TreeGrafter"/>
</dbReference>
<evidence type="ECO:0000256" key="12">
    <source>
        <dbReference type="SAM" id="MobiDB-lite"/>
    </source>
</evidence>
<evidence type="ECO:0000313" key="15">
    <source>
        <dbReference type="RefSeq" id="XP_034279399.1"/>
    </source>
</evidence>
<comment type="subcellular location">
    <subcellularLocation>
        <location evidence="1">Nucleus</location>
    </subcellularLocation>
</comment>
<evidence type="ECO:0000256" key="2">
    <source>
        <dbReference type="ARBA" id="ARBA00006991"/>
    </source>
</evidence>
<dbReference type="Proteomes" id="UP001652622">
    <property type="component" value="Unplaced"/>
</dbReference>
<organism evidence="14 15">
    <name type="scientific">Pantherophis guttatus</name>
    <name type="common">Corn snake</name>
    <name type="synonym">Elaphe guttata</name>
    <dbReference type="NCBI Taxonomy" id="94885"/>
    <lineage>
        <taxon>Eukaryota</taxon>
        <taxon>Metazoa</taxon>
        <taxon>Chordata</taxon>
        <taxon>Craniata</taxon>
        <taxon>Vertebrata</taxon>
        <taxon>Euteleostomi</taxon>
        <taxon>Lepidosauria</taxon>
        <taxon>Squamata</taxon>
        <taxon>Bifurcata</taxon>
        <taxon>Unidentata</taxon>
        <taxon>Episquamata</taxon>
        <taxon>Toxicofera</taxon>
        <taxon>Serpentes</taxon>
        <taxon>Colubroidea</taxon>
        <taxon>Colubridae</taxon>
        <taxon>Colubrinae</taxon>
        <taxon>Pantherophis</taxon>
    </lineage>
</organism>
<evidence type="ECO:0000256" key="3">
    <source>
        <dbReference type="ARBA" id="ARBA00022723"/>
    </source>
</evidence>
<dbReference type="InterPro" id="IPR013087">
    <property type="entry name" value="Znf_C2H2_type"/>
</dbReference>
<dbReference type="Pfam" id="PF00096">
    <property type="entry name" value="zf-C2H2"/>
    <property type="match status" value="10"/>
</dbReference>
<feature type="compositionally biased region" description="Acidic residues" evidence="12">
    <location>
        <begin position="157"/>
        <end position="166"/>
    </location>
</feature>
<evidence type="ECO:0000313" key="17">
    <source>
        <dbReference type="RefSeq" id="XP_034279401.1"/>
    </source>
</evidence>
<evidence type="ECO:0000256" key="11">
    <source>
        <dbReference type="PROSITE-ProRule" id="PRU00042"/>
    </source>
</evidence>
<keyword evidence="7" id="KW-0805">Transcription regulation</keyword>
<feature type="region of interest" description="Disordered" evidence="12">
    <location>
        <begin position="85"/>
        <end position="118"/>
    </location>
</feature>
<dbReference type="InterPro" id="IPR036236">
    <property type="entry name" value="Znf_C2H2_sf"/>
</dbReference>
<dbReference type="Pfam" id="PF13912">
    <property type="entry name" value="zf-C2H2_6"/>
    <property type="match status" value="1"/>
</dbReference>
<dbReference type="FunFam" id="3.30.160.60:FF:000478">
    <property type="entry name" value="Zinc finger protein 133"/>
    <property type="match status" value="1"/>
</dbReference>
<keyword evidence="9" id="KW-0804">Transcription</keyword>
<sequence>MRNDGWKLTQTGPADVTLLVREEKQDPWPLREDGDPLGAKVAVKEEPGEELCIGCPLDPAEPGRLSPSSPTAVQAPVQAEDHIPLLTNDCPASPEKLVPREAGFSQTTPDGTLMPAPGIKKELEEPLYRVGLWEDSDGGASTDSMDTKPDVIVKMELEEEEEDDNDEVGKEDFGCSPPPRPAHLAGCVDPSSNVSHGKMGQEPCRKSADGTPSRGSSKRKHSTSRWAQSRSPGIRSAAPAPMPASGGSFRAAETVTVVVSGAAEAHRRPKSSANERPFACSVCGKRFQHRGNLVTHLRVHTGEKPFPCAECGKSFSQKGDLMRHLRVHTGEKPFECPVCGKSFCSKQTFVLHQRIHTGEKPFSCPECGKRFNRKANFVTHQKIHRGERPFVCGECGKGFCARKTFILHQKIHVGDRPFVCLDCGKSFSRNGDLTRHQRIHTGERPFTCADCGKSFSHNGELIKHQRIHTGEKPFSCAECGKSFNRKGTLVTHQRIHTGERPFVCGECGKTFNLKTTLMKHRRIHTGERPFTCLECGKSFKYKGNLRTHHLTHTVERVYPCTECGLVFGQRKELKGHQAAHVGDCLLPCYRDDGENVNPFLQVHPLLLSCSPLPVPLETLTNFKQEAGSKSLGFEDANA</sequence>
<dbReference type="FunFam" id="3.30.160.60:FF:002716">
    <property type="entry name" value="Zinc finger protein 212"/>
    <property type="match status" value="1"/>
</dbReference>
<dbReference type="AlphaFoldDB" id="A0A6P9C9Q1"/>
<keyword evidence="14" id="KW-1185">Reference proteome</keyword>
<dbReference type="SUPFAM" id="SSF57667">
    <property type="entry name" value="beta-beta-alpha zinc fingers"/>
    <property type="match status" value="6"/>
</dbReference>
<dbReference type="PANTHER" id="PTHR23226:SF416">
    <property type="entry name" value="FI01424P"/>
    <property type="match status" value="1"/>
</dbReference>
<proteinExistence type="inferred from homology"/>
<feature type="compositionally biased region" description="Basic and acidic residues" evidence="12">
    <location>
        <begin position="145"/>
        <end position="156"/>
    </location>
</feature>
<evidence type="ECO:0000256" key="4">
    <source>
        <dbReference type="ARBA" id="ARBA00022737"/>
    </source>
</evidence>
<dbReference type="GO" id="GO:0005634">
    <property type="term" value="C:nucleus"/>
    <property type="evidence" value="ECO:0007669"/>
    <property type="project" value="UniProtKB-SubCell"/>
</dbReference>
<accession>A0A6P9C9Q1</accession>
<dbReference type="RefSeq" id="XP_034279401.1">
    <property type="nucleotide sequence ID" value="XM_034423510.1"/>
</dbReference>
<evidence type="ECO:0000256" key="8">
    <source>
        <dbReference type="ARBA" id="ARBA00023125"/>
    </source>
</evidence>
<dbReference type="PANTHER" id="PTHR23226">
    <property type="entry name" value="ZINC FINGER AND SCAN DOMAIN-CONTAINING"/>
    <property type="match status" value="1"/>
</dbReference>
<feature type="domain" description="C2H2-type" evidence="13">
    <location>
        <begin position="446"/>
        <end position="473"/>
    </location>
</feature>
<dbReference type="GO" id="GO:0008270">
    <property type="term" value="F:zinc ion binding"/>
    <property type="evidence" value="ECO:0007669"/>
    <property type="project" value="UniProtKB-KW"/>
</dbReference>
<keyword evidence="10" id="KW-0539">Nucleus</keyword>
<feature type="domain" description="C2H2-type" evidence="13">
    <location>
        <begin position="390"/>
        <end position="417"/>
    </location>
</feature>
<keyword evidence="3" id="KW-0479">Metal-binding</keyword>
<evidence type="ECO:0000256" key="9">
    <source>
        <dbReference type="ARBA" id="ARBA00023163"/>
    </source>
</evidence>
<feature type="domain" description="C2H2-type" evidence="13">
    <location>
        <begin position="558"/>
        <end position="583"/>
    </location>
</feature>
<evidence type="ECO:0000256" key="1">
    <source>
        <dbReference type="ARBA" id="ARBA00004123"/>
    </source>
</evidence>
<reference evidence="15 16" key="1">
    <citation type="submission" date="2025-04" db="UniProtKB">
        <authorList>
            <consortium name="RefSeq"/>
        </authorList>
    </citation>
    <scope>IDENTIFICATION</scope>
    <source>
        <tissue evidence="15 16">Blood</tissue>
    </source>
</reference>
<dbReference type="OMA" id="KSHAACD"/>
<dbReference type="FunFam" id="3.30.160.60:FF:002090">
    <property type="entry name" value="Zinc finger protein 473"/>
    <property type="match status" value="1"/>
</dbReference>
<feature type="domain" description="C2H2-type" evidence="13">
    <location>
        <begin position="530"/>
        <end position="557"/>
    </location>
</feature>
<protein>
    <submittedName>
        <fullName evidence="15 16">Zinc finger protein 774-like isoform X1</fullName>
    </submittedName>
</protein>
<dbReference type="KEGG" id="pgut:117669225"/>
<keyword evidence="8" id="KW-0238">DNA-binding</keyword>
<feature type="domain" description="C2H2-type" evidence="13">
    <location>
        <begin position="334"/>
        <end position="361"/>
    </location>
</feature>
<feature type="region of interest" description="Disordered" evidence="12">
    <location>
        <begin position="133"/>
        <end position="248"/>
    </location>
</feature>
<dbReference type="FunFam" id="3.30.160.60:FF:000551">
    <property type="entry name" value="zinc finger protein 197 isoform X1"/>
    <property type="match status" value="1"/>
</dbReference>
<feature type="domain" description="C2H2-type" evidence="13">
    <location>
        <begin position="306"/>
        <end position="333"/>
    </location>
</feature>
<dbReference type="Gene3D" id="3.30.160.60">
    <property type="entry name" value="Classic Zinc Finger"/>
    <property type="match status" value="11"/>
</dbReference>
<dbReference type="SMART" id="SM00355">
    <property type="entry name" value="ZnF_C2H2"/>
    <property type="match status" value="11"/>
</dbReference>
<feature type="domain" description="C2H2-type" evidence="13">
    <location>
        <begin position="474"/>
        <end position="501"/>
    </location>
</feature>
<keyword evidence="5 11" id="KW-0863">Zinc-finger</keyword>